<feature type="domain" description="Histidine kinase" evidence="7">
    <location>
        <begin position="720"/>
        <end position="941"/>
    </location>
</feature>
<dbReference type="Gene3D" id="1.10.287.130">
    <property type="match status" value="1"/>
</dbReference>
<dbReference type="Pfam" id="PF00512">
    <property type="entry name" value="HisKA"/>
    <property type="match status" value="1"/>
</dbReference>
<evidence type="ECO:0000259" key="9">
    <source>
        <dbReference type="PROSITE" id="PS50112"/>
    </source>
</evidence>
<comment type="caution">
    <text evidence="11">The sequence shown here is derived from an EMBL/GenBank/DDBJ whole genome shotgun (WGS) entry which is preliminary data.</text>
</comment>
<dbReference type="Gene3D" id="2.10.70.100">
    <property type="match status" value="2"/>
</dbReference>
<evidence type="ECO:0000256" key="1">
    <source>
        <dbReference type="ARBA" id="ARBA00000085"/>
    </source>
</evidence>
<dbReference type="InterPro" id="IPR003594">
    <property type="entry name" value="HATPase_dom"/>
</dbReference>
<evidence type="ECO:0000256" key="2">
    <source>
        <dbReference type="ARBA" id="ARBA00012438"/>
    </source>
</evidence>
<evidence type="ECO:0000313" key="11">
    <source>
        <dbReference type="EMBL" id="MCD8739392.1"/>
    </source>
</evidence>
<dbReference type="InterPro" id="IPR011006">
    <property type="entry name" value="CheY-like_superfamily"/>
</dbReference>
<feature type="domain" description="PAC" evidence="10">
    <location>
        <begin position="396"/>
        <end position="449"/>
    </location>
</feature>
<dbReference type="Pfam" id="PF00072">
    <property type="entry name" value="Response_reg"/>
    <property type="match status" value="1"/>
</dbReference>
<dbReference type="InterPro" id="IPR004358">
    <property type="entry name" value="Sig_transdc_His_kin-like_C"/>
</dbReference>
<dbReference type="RefSeq" id="WP_232175270.1">
    <property type="nucleotide sequence ID" value="NZ_JAJPWV010000001.1"/>
</dbReference>
<dbReference type="SMART" id="SM00086">
    <property type="entry name" value="PAC"/>
    <property type="match status" value="3"/>
</dbReference>
<dbReference type="EC" id="2.7.13.3" evidence="2"/>
<dbReference type="CDD" id="cd00082">
    <property type="entry name" value="HisKA"/>
    <property type="match status" value="1"/>
</dbReference>
<dbReference type="SUPFAM" id="SSF55874">
    <property type="entry name" value="ATPase domain of HSP90 chaperone/DNA topoisomerase II/histidine kinase"/>
    <property type="match status" value="1"/>
</dbReference>
<dbReference type="Gene3D" id="3.30.450.20">
    <property type="entry name" value="PAS domain"/>
    <property type="match status" value="4"/>
</dbReference>
<gene>
    <name evidence="11" type="ORF">LT679_02155</name>
</gene>
<dbReference type="CDD" id="cd00130">
    <property type="entry name" value="PAS"/>
    <property type="match status" value="2"/>
</dbReference>
<reference evidence="11 12" key="1">
    <citation type="submission" date="2021-12" db="EMBL/GenBank/DDBJ databases">
        <title>Mucilaginibacter roseus genome.</title>
        <authorList>
            <person name="Ferreira J.R."/>
            <person name="Newman J.D."/>
        </authorList>
    </citation>
    <scope>NUCLEOTIDE SEQUENCE [LARGE SCALE GENOMIC DNA]</scope>
    <source>
        <strain evidence="11 12">LMG 28454</strain>
    </source>
</reference>
<feature type="transmembrane region" description="Helical" evidence="6">
    <location>
        <begin position="71"/>
        <end position="89"/>
    </location>
</feature>
<dbReference type="Pfam" id="PF08447">
    <property type="entry name" value="PAS_3"/>
    <property type="match status" value="1"/>
</dbReference>
<name>A0ABS8TZG7_9SPHI</name>
<accession>A0ABS8TZG7</accession>
<dbReference type="CDD" id="cd16922">
    <property type="entry name" value="HATPase_EvgS-ArcB-TorS-like"/>
    <property type="match status" value="1"/>
</dbReference>
<evidence type="ECO:0000259" key="7">
    <source>
        <dbReference type="PROSITE" id="PS50109"/>
    </source>
</evidence>
<dbReference type="SMART" id="SM00388">
    <property type="entry name" value="HisKA"/>
    <property type="match status" value="1"/>
</dbReference>
<dbReference type="PRINTS" id="PR00344">
    <property type="entry name" value="BCTRLSENSOR"/>
</dbReference>
<dbReference type="InterPro" id="IPR000700">
    <property type="entry name" value="PAS-assoc_C"/>
</dbReference>
<dbReference type="InterPro" id="IPR001789">
    <property type="entry name" value="Sig_transdc_resp-reg_receiver"/>
</dbReference>
<dbReference type="PROSITE" id="PS50109">
    <property type="entry name" value="HIS_KIN"/>
    <property type="match status" value="1"/>
</dbReference>
<keyword evidence="3 5" id="KW-0597">Phosphoprotein</keyword>
<dbReference type="InterPro" id="IPR001610">
    <property type="entry name" value="PAC"/>
</dbReference>
<dbReference type="SUPFAM" id="SSF55785">
    <property type="entry name" value="PYP-like sensor domain (PAS domain)"/>
    <property type="match status" value="4"/>
</dbReference>
<dbReference type="SMART" id="SM00387">
    <property type="entry name" value="HATPase_c"/>
    <property type="match status" value="1"/>
</dbReference>
<dbReference type="InterPro" id="IPR035965">
    <property type="entry name" value="PAS-like_dom_sf"/>
</dbReference>
<dbReference type="PANTHER" id="PTHR45339">
    <property type="entry name" value="HYBRID SIGNAL TRANSDUCTION HISTIDINE KINASE J"/>
    <property type="match status" value="1"/>
</dbReference>
<keyword evidence="4" id="KW-0902">Two-component regulatory system</keyword>
<dbReference type="InterPro" id="IPR036890">
    <property type="entry name" value="HATPase_C_sf"/>
</dbReference>
<feature type="domain" description="PAS" evidence="9">
    <location>
        <begin position="579"/>
        <end position="623"/>
    </location>
</feature>
<dbReference type="Gene3D" id="3.40.50.2300">
    <property type="match status" value="1"/>
</dbReference>
<feature type="domain" description="PAC" evidence="10">
    <location>
        <begin position="526"/>
        <end position="578"/>
    </location>
</feature>
<dbReference type="SMART" id="SM00091">
    <property type="entry name" value="PAS"/>
    <property type="match status" value="2"/>
</dbReference>
<proteinExistence type="predicted"/>
<dbReference type="InterPro" id="IPR013655">
    <property type="entry name" value="PAS_fold_3"/>
</dbReference>
<evidence type="ECO:0000313" key="12">
    <source>
        <dbReference type="Proteomes" id="UP001199919"/>
    </source>
</evidence>
<protein>
    <recommendedName>
        <fullName evidence="2">histidine kinase</fullName>
        <ecNumber evidence="2">2.7.13.3</ecNumber>
    </recommendedName>
</protein>
<dbReference type="Pfam" id="PF13426">
    <property type="entry name" value="PAS_9"/>
    <property type="match status" value="1"/>
</dbReference>
<dbReference type="PROSITE" id="PS50112">
    <property type="entry name" value="PAS"/>
    <property type="match status" value="1"/>
</dbReference>
<dbReference type="SMART" id="SM00448">
    <property type="entry name" value="REC"/>
    <property type="match status" value="1"/>
</dbReference>
<feature type="transmembrane region" description="Helical" evidence="6">
    <location>
        <begin position="16"/>
        <end position="35"/>
    </location>
</feature>
<dbReference type="PANTHER" id="PTHR45339:SF1">
    <property type="entry name" value="HYBRID SIGNAL TRANSDUCTION HISTIDINE KINASE J"/>
    <property type="match status" value="1"/>
</dbReference>
<sequence length="1087" mass="123585">MSLNNRLVLLIHNDRSIYRLLLIALCIASPAFHFLCRQDFADPLDLRLLNSAICIGTIGLSFIKNKYYFKTGLYVTIISHLALNNYWLLSHSQFSPIYIFGSLVIFMGLAIFCIKQYEFIAVTALNLALVLSAYIMSVTPEISIPSLIGLLATFTITGYIVFIVRMVYRLKLKKAVDSLTKTNVSLKLSEQKLRDSRNQLHSLINSINDIVFEIDENRQALNIWYDEKKPLHFDPKVFFDNRMADVVDREKSQPLSNAIDFVIKNRAATSIEFRSIFGANKWFSAKISPVYDRQANYTGRISIAITDITNQKDYETALQTNQELLLEAQTIAKLANWWHDDITGESHWSPYMFTIFEIDGLPADLSHEQYYLSRVHPDDYAATQHFIQNLGLSDIHTFEHKIVTEKGTLKYIKIIRGEVSYTDDGLVKRISGVTQDITEVRLSEKSAKISRAELIEAQTIAKIGNWKYEFASKSFSWSDEICNIYDIPEKEIQLKSFVREFFKHVHIDDRQLLHNLLKKPLSAIGRSFEYRIILPDGAIKHMSLIIGKVMRRDGILRKIIGTLQDITERKKAELESERTRNKYRLVLESVKLAALTVDNTGKVTFCNGHLAGILGMSPNEVIGHDWTNRFVPEQFRQTLNGWLQNNSYETHYINPVICKDGSEVIMSWQNTMSFDEHGNLIEITSIGEDITDRQKATQELISAKEDAERSSKFQSDFLSTMSHEIRTPMNAVIGITNLLLAESPKPEQMEYLNTLKFSGDNLLAIINDILDYNKIEAGKFNLIKQPVNLAKLAQNIWQSFLPRADQQQIELKLITDSLLPELIQADPVRLSQILNNLIGNSIKFTYQGGVTVQIDNVPHENSNITDIIFTITDTGIGIAPESLPDIFDPFIQDMHHQNTMGGTGLGLAITKRLVNLHNGTIDVTSTLNKGTRFIIKIPFEVIAVKNNDNRPEKKHENLSHNLSDVRILVVDDNKMNLLIASKFLRKWGAQVDEADNGQTAVEKSANTAYNMIIMDLQMPVMDGFEATRIIKQTHPRVPIIALTADAMPDTYTKAFEAGMDDYLTKPFLPETLFEKVSKHRNVHGTIL</sequence>
<dbReference type="NCBIfam" id="TIGR00229">
    <property type="entry name" value="sensory_box"/>
    <property type="match status" value="1"/>
</dbReference>
<dbReference type="InterPro" id="IPR000014">
    <property type="entry name" value="PAS"/>
</dbReference>
<evidence type="ECO:0000256" key="5">
    <source>
        <dbReference type="PROSITE-ProRule" id="PRU00169"/>
    </source>
</evidence>
<dbReference type="PROSITE" id="PS50110">
    <property type="entry name" value="RESPONSE_REGULATORY"/>
    <property type="match status" value="1"/>
</dbReference>
<evidence type="ECO:0000256" key="4">
    <source>
        <dbReference type="ARBA" id="ARBA00023012"/>
    </source>
</evidence>
<organism evidence="11 12">
    <name type="scientific">Mucilaginibacter roseus</name>
    <dbReference type="NCBI Taxonomy" id="1528868"/>
    <lineage>
        <taxon>Bacteria</taxon>
        <taxon>Pseudomonadati</taxon>
        <taxon>Bacteroidota</taxon>
        <taxon>Sphingobacteriia</taxon>
        <taxon>Sphingobacteriales</taxon>
        <taxon>Sphingobacteriaceae</taxon>
        <taxon>Mucilaginibacter</taxon>
    </lineage>
</organism>
<feature type="transmembrane region" description="Helical" evidence="6">
    <location>
        <begin position="47"/>
        <end position="64"/>
    </location>
</feature>
<dbReference type="SUPFAM" id="SSF52172">
    <property type="entry name" value="CheY-like"/>
    <property type="match status" value="1"/>
</dbReference>
<comment type="catalytic activity">
    <reaction evidence="1">
        <text>ATP + protein L-histidine = ADP + protein N-phospho-L-histidine.</text>
        <dbReference type="EC" id="2.7.13.3"/>
    </reaction>
</comment>
<evidence type="ECO:0000256" key="3">
    <source>
        <dbReference type="ARBA" id="ARBA00022553"/>
    </source>
</evidence>
<keyword evidence="6" id="KW-0812">Transmembrane</keyword>
<feature type="transmembrane region" description="Helical" evidence="6">
    <location>
        <begin position="142"/>
        <end position="164"/>
    </location>
</feature>
<dbReference type="SUPFAM" id="SSF47384">
    <property type="entry name" value="Homodimeric domain of signal transducing histidine kinase"/>
    <property type="match status" value="1"/>
</dbReference>
<feature type="domain" description="Response regulatory" evidence="8">
    <location>
        <begin position="966"/>
        <end position="1080"/>
    </location>
</feature>
<feature type="modified residue" description="4-aspartylphosphate" evidence="5">
    <location>
        <position position="1015"/>
    </location>
</feature>
<dbReference type="InterPro" id="IPR036097">
    <property type="entry name" value="HisK_dim/P_sf"/>
</dbReference>
<keyword evidence="6" id="KW-0472">Membrane</keyword>
<dbReference type="CDD" id="cd17546">
    <property type="entry name" value="REC_hyHK_CKI1_RcsC-like"/>
    <property type="match status" value="1"/>
</dbReference>
<keyword evidence="6" id="KW-1133">Transmembrane helix</keyword>
<dbReference type="Proteomes" id="UP001199919">
    <property type="component" value="Unassembled WGS sequence"/>
</dbReference>
<evidence type="ECO:0000259" key="8">
    <source>
        <dbReference type="PROSITE" id="PS50110"/>
    </source>
</evidence>
<evidence type="ECO:0000256" key="6">
    <source>
        <dbReference type="SAM" id="Phobius"/>
    </source>
</evidence>
<dbReference type="InterPro" id="IPR005467">
    <property type="entry name" value="His_kinase_dom"/>
</dbReference>
<evidence type="ECO:0000259" key="10">
    <source>
        <dbReference type="PROSITE" id="PS50113"/>
    </source>
</evidence>
<dbReference type="InterPro" id="IPR003661">
    <property type="entry name" value="HisK_dim/P_dom"/>
</dbReference>
<keyword evidence="12" id="KW-1185">Reference proteome</keyword>
<feature type="transmembrane region" description="Helical" evidence="6">
    <location>
        <begin position="95"/>
        <end position="114"/>
    </location>
</feature>
<dbReference type="EMBL" id="JAJPWV010000001">
    <property type="protein sequence ID" value="MCD8739392.1"/>
    <property type="molecule type" value="Genomic_DNA"/>
</dbReference>
<dbReference type="PROSITE" id="PS50113">
    <property type="entry name" value="PAC"/>
    <property type="match status" value="3"/>
</dbReference>
<feature type="domain" description="PAC" evidence="10">
    <location>
        <begin position="646"/>
        <end position="702"/>
    </location>
</feature>
<dbReference type="Gene3D" id="3.30.565.10">
    <property type="entry name" value="Histidine kinase-like ATPase, C-terminal domain"/>
    <property type="match status" value="1"/>
</dbReference>
<dbReference type="Pfam" id="PF02518">
    <property type="entry name" value="HATPase_c"/>
    <property type="match status" value="1"/>
</dbReference>
<feature type="transmembrane region" description="Helical" evidence="6">
    <location>
        <begin position="119"/>
        <end position="136"/>
    </location>
</feature>